<dbReference type="Gene3D" id="3.90.600.10">
    <property type="entry name" value="Phosphoribosylglycinamide synthetase, C-terminal domain"/>
    <property type="match status" value="1"/>
</dbReference>
<comment type="similarity">
    <text evidence="7">Belongs to the GARS family.</text>
</comment>
<dbReference type="Pfam" id="PF01071">
    <property type="entry name" value="GARS_A"/>
    <property type="match status" value="1"/>
</dbReference>
<keyword evidence="5" id="KW-0658">Purine biosynthesis</keyword>
<evidence type="ECO:0000259" key="11">
    <source>
        <dbReference type="PROSITE" id="PS50975"/>
    </source>
</evidence>
<protein>
    <recommendedName>
        <fullName evidence="2">phosphoribosylamine--glycine ligase</fullName>
        <ecNumber evidence="2">6.3.4.13</ecNumber>
    </recommendedName>
    <alternativeName>
        <fullName evidence="8">Glycinamide ribonucleotide synthetase</fullName>
    </alternativeName>
    <alternativeName>
        <fullName evidence="9">Phosphoribosylglycinamide synthetase</fullName>
    </alternativeName>
</protein>
<dbReference type="InterPro" id="IPR000115">
    <property type="entry name" value="PRibGlycinamide_synth"/>
</dbReference>
<proteinExistence type="inferred from homology"/>
<evidence type="ECO:0000256" key="6">
    <source>
        <dbReference type="ARBA" id="ARBA00022840"/>
    </source>
</evidence>
<dbReference type="GO" id="GO:0009113">
    <property type="term" value="P:purine nucleobase biosynthetic process"/>
    <property type="evidence" value="ECO:0007669"/>
    <property type="project" value="InterPro"/>
</dbReference>
<dbReference type="PANTHER" id="PTHR43472">
    <property type="entry name" value="PHOSPHORIBOSYLAMINE--GLYCINE LIGASE"/>
    <property type="match status" value="1"/>
</dbReference>
<comment type="caution">
    <text evidence="12">The sequence shown here is derived from an EMBL/GenBank/DDBJ whole genome shotgun (WGS) entry which is preliminary data.</text>
</comment>
<dbReference type="EMBL" id="PFNO01000174">
    <property type="protein sequence ID" value="PIZ47423.1"/>
    <property type="molecule type" value="Genomic_DNA"/>
</dbReference>
<keyword evidence="4 10" id="KW-0547">Nucleotide-binding</keyword>
<sequence length="403" mass="45962">EVKAYIKDKHDADVYNGFIEKVDNWESYKDWADVIVFDDVEFGEIADKLRKNSKLVIGGSVYTDNLEMDRDFGQVEMKKYGVNILPQWQFSNYDEAIEFIEKNPERYVFKPSGNTPSAGKGLLFIGQEEDGKDLLELLRQNKNVWQKKAPIFQLQKFVSGVEVATGAFFNGKDFILPINVNFEHKRVFPGDIGPLAGEMGTLMFWSEPNKLFKMTLEKMKPALVESGYIGYIDLNCIVNGKGVYPLEFTARFGYPTIQIQSEGITTPAGEWLYKLASGESFELKTKRGFQIGVRIMVPSYLVSSKDKGTVEMYHDLPILFKKPDNLEGIHIEDVKLEDGVWRIAGVSGCLLVITGSGTTVNEARQQVYTRIKNIMVQDMFYRTDIGLKWNIDSDRLQTWGYLY</sequence>
<dbReference type="GO" id="GO:0005524">
    <property type="term" value="F:ATP binding"/>
    <property type="evidence" value="ECO:0007669"/>
    <property type="project" value="UniProtKB-UniRule"/>
</dbReference>
<dbReference type="GO" id="GO:0046872">
    <property type="term" value="F:metal ion binding"/>
    <property type="evidence" value="ECO:0007669"/>
    <property type="project" value="InterPro"/>
</dbReference>
<reference evidence="13" key="1">
    <citation type="submission" date="2017-09" db="EMBL/GenBank/DDBJ databases">
        <title>Depth-based differentiation of microbial function through sediment-hosted aquifers and enrichment of novel symbionts in the deep terrestrial subsurface.</title>
        <authorList>
            <person name="Probst A.J."/>
            <person name="Ladd B."/>
            <person name="Jarett J.K."/>
            <person name="Geller-Mcgrath D.E."/>
            <person name="Sieber C.M.K."/>
            <person name="Emerson J.B."/>
            <person name="Anantharaman K."/>
            <person name="Thomas B.C."/>
            <person name="Malmstrom R."/>
            <person name="Stieglmeier M."/>
            <person name="Klingl A."/>
            <person name="Woyke T."/>
            <person name="Ryan C.M."/>
            <person name="Banfield J.F."/>
        </authorList>
    </citation>
    <scope>NUCLEOTIDE SEQUENCE [LARGE SCALE GENOMIC DNA]</scope>
</reference>
<dbReference type="InterPro" id="IPR037123">
    <property type="entry name" value="PRibGlycinamide_synth_C_sf"/>
</dbReference>
<dbReference type="InterPro" id="IPR020561">
    <property type="entry name" value="PRibGlycinamid_synth_ATP-grasp"/>
</dbReference>
<feature type="domain" description="ATP-grasp" evidence="11">
    <location>
        <begin position="74"/>
        <end position="277"/>
    </location>
</feature>
<dbReference type="UniPathway" id="UPA00074">
    <property type="reaction ID" value="UER00125"/>
</dbReference>
<evidence type="ECO:0000256" key="7">
    <source>
        <dbReference type="ARBA" id="ARBA00038345"/>
    </source>
</evidence>
<dbReference type="InterPro" id="IPR020560">
    <property type="entry name" value="PRibGlycinamide_synth_C-dom"/>
</dbReference>
<gene>
    <name evidence="12" type="ORF">COY29_05215</name>
</gene>
<evidence type="ECO:0000313" key="13">
    <source>
        <dbReference type="Proteomes" id="UP000229753"/>
    </source>
</evidence>
<dbReference type="SUPFAM" id="SSF51246">
    <property type="entry name" value="Rudiment single hybrid motif"/>
    <property type="match status" value="1"/>
</dbReference>
<dbReference type="SMART" id="SM01210">
    <property type="entry name" value="GARS_C"/>
    <property type="match status" value="1"/>
</dbReference>
<evidence type="ECO:0000256" key="5">
    <source>
        <dbReference type="ARBA" id="ARBA00022755"/>
    </source>
</evidence>
<keyword evidence="3 12" id="KW-0436">Ligase</keyword>
<evidence type="ECO:0000256" key="4">
    <source>
        <dbReference type="ARBA" id="ARBA00022741"/>
    </source>
</evidence>
<dbReference type="GO" id="GO:0004637">
    <property type="term" value="F:phosphoribosylamine-glycine ligase activity"/>
    <property type="evidence" value="ECO:0007669"/>
    <property type="project" value="UniProtKB-EC"/>
</dbReference>
<comment type="pathway">
    <text evidence="1">Purine metabolism; IMP biosynthesis via de novo pathway; N(1)-(5-phospho-D-ribosyl)glycinamide from 5-phospho-alpha-D-ribose 1-diphosphate: step 2/2.</text>
</comment>
<dbReference type="PANTHER" id="PTHR43472:SF1">
    <property type="entry name" value="PHOSPHORIBOSYLAMINE--GLYCINE LIGASE, CHLOROPLASTIC"/>
    <property type="match status" value="1"/>
</dbReference>
<dbReference type="EC" id="6.3.4.13" evidence="2"/>
<dbReference type="Gene3D" id="3.30.470.20">
    <property type="entry name" value="ATP-grasp fold, B domain"/>
    <property type="match status" value="1"/>
</dbReference>
<evidence type="ECO:0000256" key="8">
    <source>
        <dbReference type="ARBA" id="ARBA00042242"/>
    </source>
</evidence>
<dbReference type="AlphaFoldDB" id="A0A2M7TKP0"/>
<dbReference type="InterPro" id="IPR011761">
    <property type="entry name" value="ATP-grasp"/>
</dbReference>
<evidence type="ECO:0000256" key="3">
    <source>
        <dbReference type="ARBA" id="ARBA00022598"/>
    </source>
</evidence>
<dbReference type="SMART" id="SM01209">
    <property type="entry name" value="GARS_A"/>
    <property type="match status" value="1"/>
</dbReference>
<dbReference type="Proteomes" id="UP000229753">
    <property type="component" value="Unassembled WGS sequence"/>
</dbReference>
<dbReference type="GO" id="GO:0006189">
    <property type="term" value="P:'de novo' IMP biosynthetic process"/>
    <property type="evidence" value="ECO:0007669"/>
    <property type="project" value="UniProtKB-UniPathway"/>
</dbReference>
<dbReference type="SUPFAM" id="SSF56059">
    <property type="entry name" value="Glutathione synthetase ATP-binding domain-like"/>
    <property type="match status" value="1"/>
</dbReference>
<accession>A0A2M7TKP0</accession>
<name>A0A2M7TKP0_9BACT</name>
<evidence type="ECO:0000256" key="1">
    <source>
        <dbReference type="ARBA" id="ARBA00005174"/>
    </source>
</evidence>
<evidence type="ECO:0000256" key="9">
    <source>
        <dbReference type="ARBA" id="ARBA00042864"/>
    </source>
</evidence>
<evidence type="ECO:0000256" key="2">
    <source>
        <dbReference type="ARBA" id="ARBA00013255"/>
    </source>
</evidence>
<evidence type="ECO:0000256" key="10">
    <source>
        <dbReference type="PROSITE-ProRule" id="PRU00409"/>
    </source>
</evidence>
<dbReference type="PROSITE" id="PS50975">
    <property type="entry name" value="ATP_GRASP"/>
    <property type="match status" value="1"/>
</dbReference>
<keyword evidence="6 10" id="KW-0067">ATP-binding</keyword>
<organism evidence="12 13">
    <name type="scientific">Candidatus Woesebacteria bacterium CG_4_10_14_0_2_um_filter_39_14</name>
    <dbReference type="NCBI Taxonomy" id="1975054"/>
    <lineage>
        <taxon>Bacteria</taxon>
        <taxon>Candidatus Woeseibacteriota</taxon>
    </lineage>
</organism>
<feature type="non-terminal residue" evidence="12">
    <location>
        <position position="1"/>
    </location>
</feature>
<dbReference type="InterPro" id="IPR011054">
    <property type="entry name" value="Rudment_hybrid_motif"/>
</dbReference>
<evidence type="ECO:0000313" key="12">
    <source>
        <dbReference type="EMBL" id="PIZ47423.1"/>
    </source>
</evidence>